<dbReference type="InterPro" id="IPR015286">
    <property type="entry name" value="Porin_fam_mycobact-type"/>
</dbReference>
<dbReference type="Gene3D" id="2.60.40.1650">
    <property type="entry name" value="Porin MspA (Ig-like beta-sandwich domain)"/>
    <property type="match status" value="1"/>
</dbReference>
<dbReference type="InterPro" id="IPR006311">
    <property type="entry name" value="TAT_signal"/>
</dbReference>
<accession>H5TPW5</accession>
<dbReference type="PROSITE" id="PS51318">
    <property type="entry name" value="TAT"/>
    <property type="match status" value="1"/>
</dbReference>
<keyword evidence="3" id="KW-1185">Reference proteome</keyword>
<dbReference type="Pfam" id="PF09203">
    <property type="entry name" value="MspA"/>
    <property type="match status" value="1"/>
</dbReference>
<feature type="signal peptide" evidence="1">
    <location>
        <begin position="1"/>
        <end position="30"/>
    </location>
</feature>
<evidence type="ECO:0000256" key="1">
    <source>
        <dbReference type="SAM" id="SignalP"/>
    </source>
</evidence>
<keyword evidence="1" id="KW-0732">Signal</keyword>
<dbReference type="OrthoDB" id="4540215at2"/>
<dbReference type="AlphaFoldDB" id="H5TPW5"/>
<name>H5TPW5_GORO1</name>
<feature type="chain" id="PRO_5039463503" description="MspA family protein" evidence="1">
    <location>
        <begin position="31"/>
        <end position="215"/>
    </location>
</feature>
<proteinExistence type="predicted"/>
<protein>
    <recommendedName>
        <fullName evidence="4">MspA family protein</fullName>
    </recommendedName>
</protein>
<gene>
    <name evidence="2" type="ORF">GOOTI_169_00210</name>
</gene>
<evidence type="ECO:0000313" key="2">
    <source>
        <dbReference type="EMBL" id="GAB35523.1"/>
    </source>
</evidence>
<organism evidence="2 3">
    <name type="scientific">Gordonia otitidis (strain DSM 44809 / CCUG 52243 / JCM 12355 / NBRC 100426 / IFM 10032)</name>
    <dbReference type="NCBI Taxonomy" id="1108044"/>
    <lineage>
        <taxon>Bacteria</taxon>
        <taxon>Bacillati</taxon>
        <taxon>Actinomycetota</taxon>
        <taxon>Actinomycetes</taxon>
        <taxon>Mycobacteriales</taxon>
        <taxon>Gordoniaceae</taxon>
        <taxon>Gordonia</taxon>
    </lineage>
</organism>
<dbReference type="Proteomes" id="UP000005038">
    <property type="component" value="Unassembled WGS sequence"/>
</dbReference>
<evidence type="ECO:0008006" key="4">
    <source>
        <dbReference type="Google" id="ProtNLM"/>
    </source>
</evidence>
<reference evidence="2" key="1">
    <citation type="submission" date="2012-02" db="EMBL/GenBank/DDBJ databases">
        <title>Whole genome shotgun sequence of Gordonia otitidis NBRC 100426.</title>
        <authorList>
            <person name="Yoshida I."/>
            <person name="Hosoyama A."/>
            <person name="Tsuchikane K."/>
            <person name="Katsumata H."/>
            <person name="Yamazaki S."/>
            <person name="Fujita N."/>
        </authorList>
    </citation>
    <scope>NUCLEOTIDE SEQUENCE [LARGE SCALE GENOMIC DNA]</scope>
    <source>
        <strain evidence="2">NBRC 100426</strain>
    </source>
</reference>
<comment type="caution">
    <text evidence="2">The sequence shown here is derived from an EMBL/GenBank/DDBJ whole genome shotgun (WGS) entry which is preliminary data.</text>
</comment>
<evidence type="ECO:0000313" key="3">
    <source>
        <dbReference type="Proteomes" id="UP000005038"/>
    </source>
</evidence>
<dbReference type="EMBL" id="BAFB01000169">
    <property type="protein sequence ID" value="GAB35523.1"/>
    <property type="molecule type" value="Genomic_DNA"/>
</dbReference>
<sequence length="215" mass="21762">MSKFSKLGRRGAAAVAVAAAAVIGATSMGAGHAEAQKLADGYKKVTGFNGEQVEMWRKNESGGPVGTVANNPLSRGVSLSGTYTAKGSSGVGGTLHLGYIIGCQVDISGISLGLSSGFDLTTAALSGAFSLSLPIKPGQVAFVSDVYDTDLSDKGVAALQVSNYQVELPRCGGYAAARSVVQVLAAKGYDAKDGTLNADGTVMQSTLYGQPFNVS</sequence>
<dbReference type="RefSeq" id="WP_007239735.1">
    <property type="nucleotide sequence ID" value="NZ_BAFB01000169.1"/>
</dbReference>